<gene>
    <name evidence="10 11" type="primary">plsX</name>
    <name evidence="11" type="ORF">IAB67_10220</name>
</gene>
<evidence type="ECO:0000313" key="12">
    <source>
        <dbReference type="Proteomes" id="UP000824073"/>
    </source>
</evidence>
<dbReference type="AlphaFoldDB" id="A0A9D1LMP2"/>
<dbReference type="GO" id="GO:0043811">
    <property type="term" value="F:phosphate:acyl-[acyl carrier protein] acyltransferase activity"/>
    <property type="evidence" value="ECO:0007669"/>
    <property type="project" value="UniProtKB-UniRule"/>
</dbReference>
<keyword evidence="2 10" id="KW-0963">Cytoplasm</keyword>
<dbReference type="PIRSF" id="PIRSF002465">
    <property type="entry name" value="Phsphlp_syn_PlsX"/>
    <property type="match status" value="1"/>
</dbReference>
<dbReference type="EC" id="2.3.1.274" evidence="8 10"/>
<dbReference type="InterPro" id="IPR003664">
    <property type="entry name" value="FA_synthesis"/>
</dbReference>
<proteinExistence type="inferred from homology"/>
<comment type="pathway">
    <text evidence="10">Lipid metabolism; phospholipid metabolism.</text>
</comment>
<evidence type="ECO:0000256" key="1">
    <source>
        <dbReference type="ARBA" id="ARBA00001232"/>
    </source>
</evidence>
<dbReference type="GO" id="GO:0006633">
    <property type="term" value="P:fatty acid biosynthetic process"/>
    <property type="evidence" value="ECO:0007669"/>
    <property type="project" value="UniProtKB-UniRule"/>
</dbReference>
<comment type="subcellular location">
    <subcellularLocation>
        <location evidence="10">Cytoplasm</location>
    </subcellularLocation>
    <text evidence="10">Associated with the membrane possibly through PlsY.</text>
</comment>
<dbReference type="PANTHER" id="PTHR30100">
    <property type="entry name" value="FATTY ACID/PHOSPHOLIPID SYNTHESIS PROTEIN PLSX"/>
    <property type="match status" value="1"/>
</dbReference>
<keyword evidence="6 10" id="KW-0594">Phospholipid biosynthesis</keyword>
<name>A0A9D1LMP2_9CLOT</name>
<dbReference type="InterPro" id="IPR012281">
    <property type="entry name" value="Phospholipid_synth_PlsX-like"/>
</dbReference>
<evidence type="ECO:0000256" key="8">
    <source>
        <dbReference type="ARBA" id="ARBA00024069"/>
    </source>
</evidence>
<comment type="caution">
    <text evidence="11">The sequence shown here is derived from an EMBL/GenBank/DDBJ whole genome shotgun (WGS) entry which is preliminary data.</text>
</comment>
<comment type="subunit">
    <text evidence="9 10">Homodimer. Probably interacts with PlsY.</text>
</comment>
<comment type="similarity">
    <text evidence="10">Belongs to the PlsX family.</text>
</comment>
<organism evidence="11 12">
    <name type="scientific">Candidatus Ventrousia excrementavium</name>
    <dbReference type="NCBI Taxonomy" id="2840961"/>
    <lineage>
        <taxon>Bacteria</taxon>
        <taxon>Bacillati</taxon>
        <taxon>Bacillota</taxon>
        <taxon>Clostridia</taxon>
        <taxon>Eubacteriales</taxon>
        <taxon>Clostridiaceae</taxon>
        <taxon>Clostridiaceae incertae sedis</taxon>
        <taxon>Candidatus Ventrousia</taxon>
    </lineage>
</organism>
<reference evidence="11" key="1">
    <citation type="submission" date="2020-10" db="EMBL/GenBank/DDBJ databases">
        <authorList>
            <person name="Gilroy R."/>
        </authorList>
    </citation>
    <scope>NUCLEOTIDE SEQUENCE</scope>
    <source>
        <strain evidence="11">CHK191-8634</strain>
    </source>
</reference>
<keyword evidence="4 10" id="KW-0808">Transferase</keyword>
<dbReference type="GO" id="GO:0008654">
    <property type="term" value="P:phospholipid biosynthetic process"/>
    <property type="evidence" value="ECO:0007669"/>
    <property type="project" value="UniProtKB-KW"/>
</dbReference>
<dbReference type="PANTHER" id="PTHR30100:SF1">
    <property type="entry name" value="PHOSPHATE ACYLTRANSFERASE"/>
    <property type="match status" value="1"/>
</dbReference>
<evidence type="ECO:0000256" key="6">
    <source>
        <dbReference type="ARBA" id="ARBA00023209"/>
    </source>
</evidence>
<dbReference type="Pfam" id="PF02504">
    <property type="entry name" value="FA_synthesis"/>
    <property type="match status" value="1"/>
</dbReference>
<evidence type="ECO:0000313" key="11">
    <source>
        <dbReference type="EMBL" id="HIU44655.1"/>
    </source>
</evidence>
<protein>
    <recommendedName>
        <fullName evidence="8 10">Phosphate acyltransferase</fullName>
        <ecNumber evidence="8 10">2.3.1.274</ecNumber>
    </recommendedName>
    <alternativeName>
        <fullName evidence="10">Acyl-ACP phosphotransacylase</fullName>
    </alternativeName>
    <alternativeName>
        <fullName evidence="10">Acyl-[acyl-carrier-protein]--phosphate acyltransferase</fullName>
    </alternativeName>
    <alternativeName>
        <fullName evidence="10">Phosphate-acyl-ACP acyltransferase</fullName>
    </alternativeName>
</protein>
<comment type="catalytic activity">
    <reaction evidence="1 10">
        <text>a fatty acyl-[ACP] + phosphate = an acyl phosphate + holo-[ACP]</text>
        <dbReference type="Rhea" id="RHEA:42292"/>
        <dbReference type="Rhea" id="RHEA-COMP:9685"/>
        <dbReference type="Rhea" id="RHEA-COMP:14125"/>
        <dbReference type="ChEBI" id="CHEBI:43474"/>
        <dbReference type="ChEBI" id="CHEBI:59918"/>
        <dbReference type="ChEBI" id="CHEBI:64479"/>
        <dbReference type="ChEBI" id="CHEBI:138651"/>
        <dbReference type="EC" id="2.3.1.274"/>
    </reaction>
</comment>
<reference evidence="11" key="2">
    <citation type="journal article" date="2021" name="PeerJ">
        <title>Extensive microbial diversity within the chicken gut microbiome revealed by metagenomics and culture.</title>
        <authorList>
            <person name="Gilroy R."/>
            <person name="Ravi A."/>
            <person name="Getino M."/>
            <person name="Pursley I."/>
            <person name="Horton D.L."/>
            <person name="Alikhan N.F."/>
            <person name="Baker D."/>
            <person name="Gharbi K."/>
            <person name="Hall N."/>
            <person name="Watson M."/>
            <person name="Adriaenssens E.M."/>
            <person name="Foster-Nyarko E."/>
            <person name="Jarju S."/>
            <person name="Secka A."/>
            <person name="Antonio M."/>
            <person name="Oren A."/>
            <person name="Chaudhuri R.R."/>
            <person name="La Ragione R."/>
            <person name="Hildebrand F."/>
            <person name="Pallen M.J."/>
        </authorList>
    </citation>
    <scope>NUCLEOTIDE SEQUENCE</scope>
    <source>
        <strain evidence="11">CHK191-8634</strain>
    </source>
</reference>
<accession>A0A9D1LMP2</accession>
<evidence type="ECO:0000256" key="5">
    <source>
        <dbReference type="ARBA" id="ARBA00023098"/>
    </source>
</evidence>
<keyword evidence="5 10" id="KW-0443">Lipid metabolism</keyword>
<comment type="function">
    <text evidence="10">Catalyzes the reversible formation of acyl-phosphate (acyl-PO(4)) from acyl-[acyl-carrier-protein] (acyl-ACP). This enzyme utilizes acyl-ACP as fatty acyl donor, but not acyl-CoA.</text>
</comment>
<keyword evidence="3 10" id="KW-0444">Lipid biosynthesis</keyword>
<keyword evidence="7 10" id="KW-1208">Phospholipid metabolism</keyword>
<evidence type="ECO:0000256" key="7">
    <source>
        <dbReference type="ARBA" id="ARBA00023264"/>
    </source>
</evidence>
<evidence type="ECO:0000256" key="3">
    <source>
        <dbReference type="ARBA" id="ARBA00022516"/>
    </source>
</evidence>
<dbReference type="EMBL" id="DVMR01000080">
    <property type="protein sequence ID" value="HIU44655.1"/>
    <property type="molecule type" value="Genomic_DNA"/>
</dbReference>
<dbReference type="NCBIfam" id="TIGR00182">
    <property type="entry name" value="plsX"/>
    <property type="match status" value="1"/>
</dbReference>
<dbReference type="SUPFAM" id="SSF53659">
    <property type="entry name" value="Isocitrate/Isopropylmalate dehydrogenase-like"/>
    <property type="match status" value="1"/>
</dbReference>
<dbReference type="Gene3D" id="3.40.718.10">
    <property type="entry name" value="Isopropylmalate Dehydrogenase"/>
    <property type="match status" value="1"/>
</dbReference>
<sequence length="340" mass="35567">MRIIIDAMGGDNAPDAIVRGAVLAADQLGVDIVLVGDEARVRPLLEQNAPQNPGRITVHHASEVITMEDNPVSVVRQKKDSSLVVALRLLGEGEGDAMVSAGSTGALLTGATLFVKRIKGVRRAALAPVLPTAKGGSLLVDCGANVECSAESLVQFAFMGYYYTQKQMGIKNPRVGLINNGAEETKGTDALRETYQILKKASDEGKINFVGNIEGRDIPEGAADVLVCDGFTGNVVLKTIEGVGLFFVGKVKEIFMKNAATKLAGAIVKPGLREFKKMLDYNEVGGAPLLGISKPIVKAHGSSGAEALKNAVRQAVVYAEGGVVADIERSVAQLSAGGES</sequence>
<dbReference type="HAMAP" id="MF_00019">
    <property type="entry name" value="PlsX"/>
    <property type="match status" value="1"/>
</dbReference>
<keyword evidence="11" id="KW-0012">Acyltransferase</keyword>
<evidence type="ECO:0000256" key="9">
    <source>
        <dbReference type="ARBA" id="ARBA00046608"/>
    </source>
</evidence>
<evidence type="ECO:0000256" key="4">
    <source>
        <dbReference type="ARBA" id="ARBA00022679"/>
    </source>
</evidence>
<evidence type="ECO:0000256" key="10">
    <source>
        <dbReference type="HAMAP-Rule" id="MF_00019"/>
    </source>
</evidence>
<evidence type="ECO:0000256" key="2">
    <source>
        <dbReference type="ARBA" id="ARBA00022490"/>
    </source>
</evidence>
<dbReference type="GO" id="GO:0005737">
    <property type="term" value="C:cytoplasm"/>
    <property type="evidence" value="ECO:0007669"/>
    <property type="project" value="UniProtKB-SubCell"/>
</dbReference>
<dbReference type="Proteomes" id="UP000824073">
    <property type="component" value="Unassembled WGS sequence"/>
</dbReference>